<comment type="similarity">
    <text evidence="2">Belongs to the binding-protein-dependent transport system permease family. CysTW subfamily.</text>
</comment>
<dbReference type="GO" id="GO:0055085">
    <property type="term" value="P:transmembrane transport"/>
    <property type="evidence" value="ECO:0007669"/>
    <property type="project" value="InterPro"/>
</dbReference>
<evidence type="ECO:0000256" key="5">
    <source>
        <dbReference type="ARBA" id="ARBA00022692"/>
    </source>
</evidence>
<dbReference type="Gene3D" id="1.10.3720.10">
    <property type="entry name" value="MetI-like"/>
    <property type="match status" value="1"/>
</dbReference>
<organism evidence="10 11">
    <name type="scientific">Stella humosa</name>
    <dbReference type="NCBI Taxonomy" id="94"/>
    <lineage>
        <taxon>Bacteria</taxon>
        <taxon>Pseudomonadati</taxon>
        <taxon>Pseudomonadota</taxon>
        <taxon>Alphaproteobacteria</taxon>
        <taxon>Rhodospirillales</taxon>
        <taxon>Stellaceae</taxon>
        <taxon>Stella</taxon>
    </lineage>
</organism>
<comment type="caution">
    <text evidence="10">The sequence shown here is derived from an EMBL/GenBank/DDBJ whole genome shotgun (WGS) entry which is preliminary data.</text>
</comment>
<dbReference type="AlphaFoldDB" id="A0A3N1L2U0"/>
<name>A0A3N1L2U0_9PROT</name>
<feature type="transmembrane region" description="Helical" evidence="8">
    <location>
        <begin position="100"/>
        <end position="124"/>
    </location>
</feature>
<dbReference type="PANTHER" id="PTHR43848">
    <property type="entry name" value="PUTRESCINE TRANSPORT SYSTEM PERMEASE PROTEIN POTI"/>
    <property type="match status" value="1"/>
</dbReference>
<evidence type="ECO:0000256" key="7">
    <source>
        <dbReference type="ARBA" id="ARBA00023136"/>
    </source>
</evidence>
<evidence type="ECO:0000256" key="6">
    <source>
        <dbReference type="ARBA" id="ARBA00022989"/>
    </source>
</evidence>
<dbReference type="InterPro" id="IPR051789">
    <property type="entry name" value="Bact_Polyamine_Transport"/>
</dbReference>
<keyword evidence="6 8" id="KW-1133">Transmembrane helix</keyword>
<feature type="transmembrane region" description="Helical" evidence="8">
    <location>
        <begin position="238"/>
        <end position="261"/>
    </location>
</feature>
<dbReference type="GO" id="GO:0005886">
    <property type="term" value="C:plasma membrane"/>
    <property type="evidence" value="ECO:0007669"/>
    <property type="project" value="UniProtKB-SubCell"/>
</dbReference>
<dbReference type="InterPro" id="IPR035906">
    <property type="entry name" value="MetI-like_sf"/>
</dbReference>
<dbReference type="OrthoDB" id="9782004at2"/>
<dbReference type="Proteomes" id="UP000278222">
    <property type="component" value="Unassembled WGS sequence"/>
</dbReference>
<evidence type="ECO:0000313" key="11">
    <source>
        <dbReference type="Proteomes" id="UP000278222"/>
    </source>
</evidence>
<evidence type="ECO:0000256" key="2">
    <source>
        <dbReference type="ARBA" id="ARBA00007069"/>
    </source>
</evidence>
<evidence type="ECO:0000256" key="3">
    <source>
        <dbReference type="ARBA" id="ARBA00022448"/>
    </source>
</evidence>
<evidence type="ECO:0000256" key="4">
    <source>
        <dbReference type="ARBA" id="ARBA00022475"/>
    </source>
</evidence>
<dbReference type="Pfam" id="PF00528">
    <property type="entry name" value="BPD_transp_1"/>
    <property type="match status" value="1"/>
</dbReference>
<feature type="transmembrane region" description="Helical" evidence="8">
    <location>
        <begin position="57"/>
        <end position="88"/>
    </location>
</feature>
<feature type="domain" description="ABC transmembrane type-1" evidence="9">
    <location>
        <begin position="62"/>
        <end position="256"/>
    </location>
</feature>
<keyword evidence="7 8" id="KW-0472">Membrane</keyword>
<feature type="transmembrane region" description="Helical" evidence="8">
    <location>
        <begin position="136"/>
        <end position="159"/>
    </location>
</feature>
<dbReference type="SUPFAM" id="SSF161098">
    <property type="entry name" value="MetI-like"/>
    <property type="match status" value="1"/>
</dbReference>
<dbReference type="InterPro" id="IPR000515">
    <property type="entry name" value="MetI-like"/>
</dbReference>
<comment type="subcellular location">
    <subcellularLocation>
        <location evidence="1 8">Cell membrane</location>
        <topology evidence="1 8">Multi-pass membrane protein</topology>
    </subcellularLocation>
</comment>
<gene>
    <name evidence="10" type="ORF">EDC65_4374</name>
</gene>
<dbReference type="EMBL" id="RJKX01000016">
    <property type="protein sequence ID" value="ROP83725.1"/>
    <property type="molecule type" value="Genomic_DNA"/>
</dbReference>
<dbReference type="RefSeq" id="WP_123693519.1">
    <property type="nucleotide sequence ID" value="NZ_RJKX01000016.1"/>
</dbReference>
<keyword evidence="3 8" id="KW-0813">Transport</keyword>
<keyword evidence="11" id="KW-1185">Reference proteome</keyword>
<accession>A0A3N1L2U0</accession>
<evidence type="ECO:0000256" key="8">
    <source>
        <dbReference type="RuleBase" id="RU363032"/>
    </source>
</evidence>
<evidence type="ECO:0000256" key="1">
    <source>
        <dbReference type="ARBA" id="ARBA00004651"/>
    </source>
</evidence>
<keyword evidence="5 8" id="KW-0812">Transmembrane</keyword>
<evidence type="ECO:0000259" key="9">
    <source>
        <dbReference type="PROSITE" id="PS50928"/>
    </source>
</evidence>
<dbReference type="PANTHER" id="PTHR43848:SF2">
    <property type="entry name" value="PUTRESCINE TRANSPORT SYSTEM PERMEASE PROTEIN POTI"/>
    <property type="match status" value="1"/>
</dbReference>
<proteinExistence type="inferred from homology"/>
<evidence type="ECO:0000313" key="10">
    <source>
        <dbReference type="EMBL" id="ROP83725.1"/>
    </source>
</evidence>
<reference evidence="10 11" key="1">
    <citation type="submission" date="2018-11" db="EMBL/GenBank/DDBJ databases">
        <title>Genomic Encyclopedia of Type Strains, Phase IV (KMG-IV): sequencing the most valuable type-strain genomes for metagenomic binning, comparative biology and taxonomic classification.</title>
        <authorList>
            <person name="Goeker M."/>
        </authorList>
    </citation>
    <scope>NUCLEOTIDE SEQUENCE [LARGE SCALE GENOMIC DNA]</scope>
    <source>
        <strain evidence="10 11">DSM 5900</strain>
    </source>
</reference>
<sequence length="267" mass="27917">MTGRLSRFLLTMLVFGYAFLYLPIATLVVYSFNESRLVTVWSGFSTKWYGALLENEALLAAAGTSLLVGVVSATAATILGTLAGLALARRRLPGRMLFTGLLATPLVLPEVILGLALLLLIVAVQGLTGWPAERGIGTIAIAHATLAMAYVAVVVRSRLVGLDPAIEEAAMDLGARPAAVFFRITLPMIAPGVVAGWLLAFTLSLDDLVLASFTSGPGATTLPMAIFSSVRMGVSPQINALATVIVLVVTVVVLVAGRLVFAGGQRR</sequence>
<dbReference type="PROSITE" id="PS50928">
    <property type="entry name" value="ABC_TM1"/>
    <property type="match status" value="1"/>
</dbReference>
<feature type="transmembrane region" description="Helical" evidence="8">
    <location>
        <begin position="12"/>
        <end position="32"/>
    </location>
</feature>
<keyword evidence="4" id="KW-1003">Cell membrane</keyword>
<protein>
    <submittedName>
        <fullName evidence="10">Putrescine transport system permease protein</fullName>
    </submittedName>
</protein>
<feature type="transmembrane region" description="Helical" evidence="8">
    <location>
        <begin position="180"/>
        <end position="200"/>
    </location>
</feature>
<dbReference type="CDD" id="cd06261">
    <property type="entry name" value="TM_PBP2"/>
    <property type="match status" value="1"/>
</dbReference>